<organism evidence="2 3">
    <name type="scientific">Pyronema omphalodes (strain CBS 100304)</name>
    <name type="common">Pyronema confluens</name>
    <dbReference type="NCBI Taxonomy" id="1076935"/>
    <lineage>
        <taxon>Eukaryota</taxon>
        <taxon>Fungi</taxon>
        <taxon>Dikarya</taxon>
        <taxon>Ascomycota</taxon>
        <taxon>Pezizomycotina</taxon>
        <taxon>Pezizomycetes</taxon>
        <taxon>Pezizales</taxon>
        <taxon>Pyronemataceae</taxon>
        <taxon>Pyronema</taxon>
    </lineage>
</organism>
<name>U4LGQ3_PYROM</name>
<dbReference type="OMA" id="WIMWANI"/>
<reference evidence="2 3" key="1">
    <citation type="journal article" date="2013" name="PLoS Genet.">
        <title>The genome and development-dependent transcriptomes of Pyronema confluens: a window into fungal evolution.</title>
        <authorList>
            <person name="Traeger S."/>
            <person name="Altegoer F."/>
            <person name="Freitag M."/>
            <person name="Gabaldon T."/>
            <person name="Kempken F."/>
            <person name="Kumar A."/>
            <person name="Marcet-Houben M."/>
            <person name="Poggeler S."/>
            <person name="Stajich J.E."/>
            <person name="Nowrousian M."/>
        </authorList>
    </citation>
    <scope>NUCLEOTIDE SEQUENCE [LARGE SCALE GENOMIC DNA]</scope>
    <source>
        <strain evidence="3">CBS 100304</strain>
        <tissue evidence="2">Vegetative mycelium</tissue>
    </source>
</reference>
<sequence>MAASAANDPMVPALTGPQNYPIWRQSLKSLLNSKGLWKLVDGKEPLNTSKPIALGASAWDTDFSASTDLAYAERNELAYDLLIINIDPSLQAHVAHCKDDGKAAWETFKRLFDPSNITPSRLQLRRDLYLPQKLGESIRAYLDRKEAVAKQLQESNTGIDDNEVCDAILIGVEERYKELVDMLSKRGGYALKEVKDSLLKAEKELPAVPTPAQSMEGNRKPLLGAGADINVSPSTPLRPAPSKRPHSPGPAGQNDVDKKRSRSSRKPRFVPVLPADAGNSTPVANNAADGAVVPAAGAANATPVVAGTSTSLVPTSSTATPSPPLPYQLPIVVPSPVFSVSHPVVKHSVLRTNGSVISTIFTCNFTTGAATSLVARTARLTLTERICSDSTLSGCMRPQILERSRNGVKKNEENPRREVFVDSVQGCLKAREVGRLVWIMWANIIRMVLLEENGKLMMGLWIGLLGRGWL</sequence>
<feature type="compositionally biased region" description="Basic residues" evidence="1">
    <location>
        <begin position="259"/>
        <end position="268"/>
    </location>
</feature>
<evidence type="ECO:0000256" key="1">
    <source>
        <dbReference type="SAM" id="MobiDB-lite"/>
    </source>
</evidence>
<dbReference type="AlphaFoldDB" id="U4LGQ3"/>
<dbReference type="Proteomes" id="UP000018144">
    <property type="component" value="Unassembled WGS sequence"/>
</dbReference>
<accession>U4LGQ3</accession>
<evidence type="ECO:0000313" key="2">
    <source>
        <dbReference type="EMBL" id="CCX30707.1"/>
    </source>
</evidence>
<feature type="region of interest" description="Disordered" evidence="1">
    <location>
        <begin position="206"/>
        <end position="281"/>
    </location>
</feature>
<keyword evidence="3" id="KW-1185">Reference proteome</keyword>
<dbReference type="PANTHER" id="PTHR47481">
    <property type="match status" value="1"/>
</dbReference>
<dbReference type="EMBL" id="HF935466">
    <property type="protein sequence ID" value="CCX30707.1"/>
    <property type="molecule type" value="Genomic_DNA"/>
</dbReference>
<proteinExistence type="predicted"/>
<protein>
    <submittedName>
        <fullName evidence="2">Similar to Retrovirus-related Pol polyprotein from transposon TNT 1-94 [Camponotus floridanus] acc. no. EFN68697</fullName>
    </submittedName>
</protein>
<dbReference type="STRING" id="1076935.U4LGQ3"/>
<dbReference type="Pfam" id="PF14223">
    <property type="entry name" value="Retrotran_gag_2"/>
    <property type="match status" value="1"/>
</dbReference>
<gene>
    <name evidence="2" type="ORF">PCON_09074</name>
</gene>
<evidence type="ECO:0000313" key="3">
    <source>
        <dbReference type="Proteomes" id="UP000018144"/>
    </source>
</evidence>
<dbReference type="PANTHER" id="PTHR47481:SF7">
    <property type="entry name" value="CCHC-TYPE DOMAIN-CONTAINING PROTEIN"/>
    <property type="match status" value="1"/>
</dbReference>